<feature type="compositionally biased region" description="Basic residues" evidence="1">
    <location>
        <begin position="1"/>
        <end position="18"/>
    </location>
</feature>
<dbReference type="EMBL" id="JAOQAZ010000018">
    <property type="protein sequence ID" value="KAJ4256798.1"/>
    <property type="molecule type" value="Genomic_DNA"/>
</dbReference>
<dbReference type="AlphaFoldDB" id="A0A9W8RYB1"/>
<reference evidence="2" key="1">
    <citation type="submission" date="2022-09" db="EMBL/GenBank/DDBJ databases">
        <title>Fusarium specimens isolated from Avocado Roots.</title>
        <authorList>
            <person name="Stajich J."/>
            <person name="Roper C."/>
            <person name="Heimlech-Rivalta G."/>
        </authorList>
    </citation>
    <scope>NUCLEOTIDE SEQUENCE</scope>
    <source>
        <strain evidence="2">CF00136</strain>
    </source>
</reference>
<protein>
    <submittedName>
        <fullName evidence="2">Uncharacterized protein</fullName>
    </submittedName>
</protein>
<name>A0A9W8RYB1_9HYPO</name>
<feature type="region of interest" description="Disordered" evidence="1">
    <location>
        <begin position="160"/>
        <end position="194"/>
    </location>
</feature>
<sequence length="222" mass="24940">MSRVRSPRRPFRRRKSRHKLDINWPRRGRQSESNATPSQPGHRRQLIATKPRSSGAIRILKRVIVSPTPEGGFAMSSPRETGPETDFCARVPGRPNTWVARVSSIDALDALIDLVKDAKFWISSYCCITQLFEEANNLSANGSGIPKSIVVWTGLPDLYPEQSDEQPHRRSDEQSDEQSDELADDLLDKESDEQVDEPFWPILLTVLGEEGCKALVQTMATS</sequence>
<evidence type="ECO:0000256" key="1">
    <source>
        <dbReference type="SAM" id="MobiDB-lite"/>
    </source>
</evidence>
<evidence type="ECO:0000313" key="2">
    <source>
        <dbReference type="EMBL" id="KAJ4256798.1"/>
    </source>
</evidence>
<feature type="region of interest" description="Disordered" evidence="1">
    <location>
        <begin position="1"/>
        <end position="50"/>
    </location>
</feature>
<comment type="caution">
    <text evidence="2">The sequence shown here is derived from an EMBL/GenBank/DDBJ whole genome shotgun (WGS) entry which is preliminary data.</text>
</comment>
<dbReference type="Proteomes" id="UP001152049">
    <property type="component" value="Unassembled WGS sequence"/>
</dbReference>
<gene>
    <name evidence="2" type="ORF">NW762_008894</name>
</gene>
<keyword evidence="3" id="KW-1185">Reference proteome</keyword>
<evidence type="ECO:0000313" key="3">
    <source>
        <dbReference type="Proteomes" id="UP001152049"/>
    </source>
</evidence>
<feature type="compositionally biased region" description="Acidic residues" evidence="1">
    <location>
        <begin position="174"/>
        <end position="194"/>
    </location>
</feature>
<proteinExistence type="predicted"/>
<organism evidence="2 3">
    <name type="scientific">Fusarium torreyae</name>
    <dbReference type="NCBI Taxonomy" id="1237075"/>
    <lineage>
        <taxon>Eukaryota</taxon>
        <taxon>Fungi</taxon>
        <taxon>Dikarya</taxon>
        <taxon>Ascomycota</taxon>
        <taxon>Pezizomycotina</taxon>
        <taxon>Sordariomycetes</taxon>
        <taxon>Hypocreomycetidae</taxon>
        <taxon>Hypocreales</taxon>
        <taxon>Nectriaceae</taxon>
        <taxon>Fusarium</taxon>
    </lineage>
</organism>
<accession>A0A9W8RYB1</accession>
<dbReference type="OrthoDB" id="5100704at2759"/>